<dbReference type="EMBL" id="KL198060">
    <property type="protein sequence ID" value="KDQ11256.1"/>
    <property type="molecule type" value="Genomic_DNA"/>
</dbReference>
<reference evidence="2" key="1">
    <citation type="journal article" date="2014" name="Proc. Natl. Acad. Sci. U.S.A.">
        <title>Extensive sampling of basidiomycete genomes demonstrates inadequacy of the white-rot/brown-rot paradigm for wood decay fungi.</title>
        <authorList>
            <person name="Riley R."/>
            <person name="Salamov A.A."/>
            <person name="Brown D.W."/>
            <person name="Nagy L.G."/>
            <person name="Floudas D."/>
            <person name="Held B.W."/>
            <person name="Levasseur A."/>
            <person name="Lombard V."/>
            <person name="Morin E."/>
            <person name="Otillar R."/>
            <person name="Lindquist E.A."/>
            <person name="Sun H."/>
            <person name="LaButti K.M."/>
            <person name="Schmutz J."/>
            <person name="Jabbour D."/>
            <person name="Luo H."/>
            <person name="Baker S.E."/>
            <person name="Pisabarro A.G."/>
            <person name="Walton J.D."/>
            <person name="Blanchette R.A."/>
            <person name="Henrissat B."/>
            <person name="Martin F."/>
            <person name="Cullen D."/>
            <person name="Hibbett D.S."/>
            <person name="Grigoriev I.V."/>
        </authorList>
    </citation>
    <scope>NUCLEOTIDE SEQUENCE [LARGE SCALE GENOMIC DNA]</scope>
    <source>
        <strain evidence="2">FD-172 SS1</strain>
    </source>
</reference>
<proteinExistence type="predicted"/>
<keyword evidence="2" id="KW-1185">Reference proteome</keyword>
<gene>
    <name evidence="1" type="ORF">BOTBODRAFT_35555</name>
</gene>
<dbReference type="HOGENOM" id="CLU_1366044_0_0_1"/>
<protein>
    <submittedName>
        <fullName evidence="1">Uncharacterized protein</fullName>
    </submittedName>
</protein>
<dbReference type="InParanoid" id="A0A067MI68"/>
<evidence type="ECO:0000313" key="1">
    <source>
        <dbReference type="EMBL" id="KDQ11256.1"/>
    </source>
</evidence>
<accession>A0A067MI68</accession>
<sequence length="200" mass="22158">MDSSEVPSCFSFARRRRPSRLPPIQTSQPYVLDIAHSPAFAPTNSPSPEIVRLSGSQSPFILVEKDLPFEQDPFRGPFLPFADTHPLPSSSTSTPRTRVSHHEDDLPFLRSIIAGTERGRRQSMTPPLGSAARALVSVNAVRWVFTLDKHFKGVALLREIANPVAQSVRILPIHTTIIQKIMGASPKFRICFETISCGVF</sequence>
<organism evidence="1 2">
    <name type="scientific">Botryobasidium botryosum (strain FD-172 SS1)</name>
    <dbReference type="NCBI Taxonomy" id="930990"/>
    <lineage>
        <taxon>Eukaryota</taxon>
        <taxon>Fungi</taxon>
        <taxon>Dikarya</taxon>
        <taxon>Basidiomycota</taxon>
        <taxon>Agaricomycotina</taxon>
        <taxon>Agaricomycetes</taxon>
        <taxon>Cantharellales</taxon>
        <taxon>Botryobasidiaceae</taxon>
        <taxon>Botryobasidium</taxon>
    </lineage>
</organism>
<dbReference type="AlphaFoldDB" id="A0A067MI68"/>
<dbReference type="Proteomes" id="UP000027195">
    <property type="component" value="Unassembled WGS sequence"/>
</dbReference>
<evidence type="ECO:0000313" key="2">
    <source>
        <dbReference type="Proteomes" id="UP000027195"/>
    </source>
</evidence>
<name>A0A067MI68_BOTB1</name>